<feature type="region of interest" description="Disordered" evidence="13">
    <location>
        <begin position="243"/>
        <end position="337"/>
    </location>
</feature>
<dbReference type="Proteomes" id="UP001152888">
    <property type="component" value="Unassembled WGS sequence"/>
</dbReference>
<dbReference type="PROSITE" id="PS50106">
    <property type="entry name" value="PDZ"/>
    <property type="match status" value="1"/>
</dbReference>
<evidence type="ECO:0000259" key="16">
    <source>
        <dbReference type="PROSITE" id="PS50190"/>
    </source>
</evidence>
<dbReference type="Pfam" id="PF15410">
    <property type="entry name" value="PH_9"/>
    <property type="match status" value="1"/>
</dbReference>
<feature type="compositionally biased region" description="Polar residues" evidence="13">
    <location>
        <begin position="270"/>
        <end position="279"/>
    </location>
</feature>
<evidence type="ECO:0000259" key="14">
    <source>
        <dbReference type="PROSITE" id="PS50003"/>
    </source>
</evidence>
<dbReference type="EMBL" id="CAKOFQ010007479">
    <property type="protein sequence ID" value="CAH2002011.1"/>
    <property type="molecule type" value="Genomic_DNA"/>
</dbReference>
<dbReference type="Gene3D" id="1.10.1000.11">
    <property type="entry name" value="Arf Nucleotide-binding Site Opener,domain 2"/>
    <property type="match status" value="1"/>
</dbReference>
<feature type="coiled-coil region" evidence="12">
    <location>
        <begin position="969"/>
        <end position="996"/>
    </location>
</feature>
<evidence type="ECO:0000256" key="10">
    <source>
        <dbReference type="ARBA" id="ARBA00076132"/>
    </source>
</evidence>
<dbReference type="InterPro" id="IPR000904">
    <property type="entry name" value="Sec7_dom"/>
</dbReference>
<organism evidence="17 18">
    <name type="scientific">Acanthoscelides obtectus</name>
    <name type="common">Bean weevil</name>
    <name type="synonym">Bruchus obtectus</name>
    <dbReference type="NCBI Taxonomy" id="200917"/>
    <lineage>
        <taxon>Eukaryota</taxon>
        <taxon>Metazoa</taxon>
        <taxon>Ecdysozoa</taxon>
        <taxon>Arthropoda</taxon>
        <taxon>Hexapoda</taxon>
        <taxon>Insecta</taxon>
        <taxon>Pterygota</taxon>
        <taxon>Neoptera</taxon>
        <taxon>Endopterygota</taxon>
        <taxon>Coleoptera</taxon>
        <taxon>Polyphaga</taxon>
        <taxon>Cucujiformia</taxon>
        <taxon>Chrysomeloidea</taxon>
        <taxon>Chrysomelidae</taxon>
        <taxon>Bruchinae</taxon>
        <taxon>Bruchini</taxon>
        <taxon>Acanthoscelides</taxon>
    </lineage>
</organism>
<dbReference type="FunFam" id="2.30.29.30:FF:000267">
    <property type="entry name" value="PH and SEC7 domain-containing protein 4"/>
    <property type="match status" value="1"/>
</dbReference>
<dbReference type="FunFam" id="1.10.1000.11:FF:000004">
    <property type="entry name" value="PH and SEC7 domain-containing protein 2"/>
    <property type="match status" value="1"/>
</dbReference>
<evidence type="ECO:0000313" key="17">
    <source>
        <dbReference type="EMBL" id="CAH2002011.1"/>
    </source>
</evidence>
<comment type="caution">
    <text evidence="17">The sequence shown here is derived from an EMBL/GenBank/DDBJ whole genome shotgun (WGS) entry which is preliminary data.</text>
</comment>
<dbReference type="GO" id="GO:0032012">
    <property type="term" value="P:regulation of ARF protein signal transduction"/>
    <property type="evidence" value="ECO:0007669"/>
    <property type="project" value="InterPro"/>
</dbReference>
<feature type="region of interest" description="Disordered" evidence="13">
    <location>
        <begin position="1076"/>
        <end position="1098"/>
    </location>
</feature>
<sequence>MAEELLVVLNRSEHSGFGFSLLGEPGLPPIIYNILEDSPAAESGEVQVGDVILKVNETDVLRYSTKEVLKCLRLSTDPVTLKIKRDPKIKASVCKHLLNSVGGAPVPAAGIGGGGGDSGVVTPEKPPSKIPVAIHSNLRPEPAVHRPTFNNNQSPLQQRHLVEGTTNGSCTEQEPQVINNQQQKCRQLEKNERLQWQPLSSNEVNNTKPVSQQQPKFEAYMMTGEHILNISRIPQTTAAILPKQQKKADNPRYHNSHTHHMRGAPPPFTAQHNSLPNSPNERDLGHRGAGATTGGGRHSAAASPIVTARRATEHQQAGTAPPAAGQQPPPGAADGYNYVRTSRSEDQLQGQNDLCSVSVANSEADEDVTSSLNTLLDTRPDSAGCSDSDRIVWTYNAPISDQHKFAAHALSNGSSSSHSNVSPTSSSPMHSGSPASPTSVSSSVMSGHSVGSSKGRPATSTGGYSATGGSFTNGPPSQPVTLEYSVSEAISNISSPDYRDDDDSVMRDCVMEISDHSDSDSTLLVSEPRQNKRGSSGSKEDHRIVIQVKGPHNSVGAGGDKDSRGFGFASATSTQGNQDQDLLETEDECGRELAGSNNNRSSPLSSEDESDVESLHSFHYSPKAVDMPSAIRLAKRLYSLDGFKKSDVSRHLSKNNDFSRAVAEEYLKYFDFEKDTLDIALRKFLKQFSLTGETQERERVLVHFSKRYLDCNPGSFNSQDAVHTLTCAIMLLNTDLHGQNIGRKMTCNEFIENLAGLNECENFPREVLKQLYHAIKNYPLEWALDEENEDGNVQSQMRNNDVINLGGNPFLDVPISANAIEYKKGYVMRKCCYEANAKRSVCCLFLAPFHKRGWKMFYCTLRDLVLYLHKDENGFRRNQIGGDNLHNAIRIHHALATKATDYTKKQYVFRLQTADQAEYLFQTSDSKELQSWIDTINFVCASFSAPPLEAAVGSQKKFQRPLLPCSHTKLNLREQLTDHEERVMRLESMLEEHRRSPPEKGAKSQVVQNYKEKEVYLNYELKRYRTYTYILRTKLSQYLEMGATVSATMGAGACPPASLAEVDEGLQPMAATVAQHTVGGPETEAEQQPKSSPTSAVNRYSYRQAIYSGGGGGR</sequence>
<feature type="compositionally biased region" description="Polar residues" evidence="13">
    <location>
        <begin position="1086"/>
        <end position="1098"/>
    </location>
</feature>
<dbReference type="GO" id="GO:0008289">
    <property type="term" value="F:lipid binding"/>
    <property type="evidence" value="ECO:0007669"/>
    <property type="project" value="UniProtKB-KW"/>
</dbReference>
<dbReference type="OrthoDB" id="2157641at2759"/>
<feature type="compositionally biased region" description="Low complexity" evidence="13">
    <location>
        <begin position="411"/>
        <end position="472"/>
    </location>
</feature>
<dbReference type="SMART" id="SM00233">
    <property type="entry name" value="PH"/>
    <property type="match status" value="1"/>
</dbReference>
<protein>
    <recommendedName>
        <fullName evidence="9">PH and SEC7 domain-containing protein 4</fullName>
    </recommendedName>
    <alternativeName>
        <fullName evidence="10">Exchange factor for ADP-ribosylation factor guanine nucleotide factor 6 B</fullName>
    </alternativeName>
    <alternativeName>
        <fullName evidence="11">Pleckstrin homology and SEC7 domain-containing protein 4</fullName>
    </alternativeName>
</protein>
<keyword evidence="5" id="KW-0446">Lipid-binding</keyword>
<dbReference type="PANTHER" id="PTHR10663:SF376">
    <property type="entry name" value="PH AND SEC7 DOMAIN-CONTAINING PROTEIN"/>
    <property type="match status" value="1"/>
</dbReference>
<dbReference type="InterPro" id="IPR001849">
    <property type="entry name" value="PH_domain"/>
</dbReference>
<evidence type="ECO:0000256" key="9">
    <source>
        <dbReference type="ARBA" id="ARBA00074922"/>
    </source>
</evidence>
<evidence type="ECO:0000256" key="12">
    <source>
        <dbReference type="SAM" id="Coils"/>
    </source>
</evidence>
<feature type="region of interest" description="Disordered" evidence="13">
    <location>
        <begin position="410"/>
        <end position="480"/>
    </location>
</feature>
<evidence type="ECO:0000256" key="4">
    <source>
        <dbReference type="ARBA" id="ARBA00022658"/>
    </source>
</evidence>
<keyword evidence="18" id="KW-1185">Reference proteome</keyword>
<evidence type="ECO:0000256" key="13">
    <source>
        <dbReference type="SAM" id="MobiDB-lite"/>
    </source>
</evidence>
<dbReference type="InterPro" id="IPR036034">
    <property type="entry name" value="PDZ_sf"/>
</dbReference>
<dbReference type="GO" id="GO:0042995">
    <property type="term" value="C:cell projection"/>
    <property type="evidence" value="ECO:0007669"/>
    <property type="project" value="UniProtKB-SubCell"/>
</dbReference>
<name>A0A9P0PWX2_ACAOB</name>
<evidence type="ECO:0000259" key="15">
    <source>
        <dbReference type="PROSITE" id="PS50106"/>
    </source>
</evidence>
<keyword evidence="6" id="KW-0472">Membrane</keyword>
<reference evidence="17" key="1">
    <citation type="submission" date="2022-03" db="EMBL/GenBank/DDBJ databases">
        <authorList>
            <person name="Sayadi A."/>
        </authorList>
    </citation>
    <scope>NUCLEOTIDE SEQUENCE</scope>
</reference>
<keyword evidence="7" id="KW-0966">Cell projection</keyword>
<accession>A0A9P0PWX2</accession>
<dbReference type="Pfam" id="PF01369">
    <property type="entry name" value="Sec7"/>
    <property type="match status" value="1"/>
</dbReference>
<evidence type="ECO:0000256" key="11">
    <source>
        <dbReference type="ARBA" id="ARBA00081986"/>
    </source>
</evidence>
<evidence type="ECO:0000256" key="2">
    <source>
        <dbReference type="ARBA" id="ARBA00004316"/>
    </source>
</evidence>
<dbReference type="InterPro" id="IPR041681">
    <property type="entry name" value="PH_9"/>
</dbReference>
<evidence type="ECO:0000313" key="18">
    <source>
        <dbReference type="Proteomes" id="UP001152888"/>
    </source>
</evidence>
<dbReference type="GO" id="GO:0005886">
    <property type="term" value="C:plasma membrane"/>
    <property type="evidence" value="ECO:0007669"/>
    <property type="project" value="UniProtKB-SubCell"/>
</dbReference>
<dbReference type="PROSITE" id="PS50003">
    <property type="entry name" value="PH_DOMAIN"/>
    <property type="match status" value="1"/>
</dbReference>
<feature type="domain" description="PH" evidence="14">
    <location>
        <begin position="820"/>
        <end position="941"/>
    </location>
</feature>
<dbReference type="SMART" id="SM00222">
    <property type="entry name" value="Sec7"/>
    <property type="match status" value="1"/>
</dbReference>
<comment type="function">
    <text evidence="8">Guanine nucleotide exchange factor for ARF6 and ARL14/ARF7. Through ARL14 activation, controls the movement of MHC class II-containing vesicles along the actin cytoskeleton in dendritic cells. Involved in membrane recycling. Interacts with several phosphatidylinositol phosphate species, including phosphatidylinositol 3,4-bisphosphate, phosphatidylinositol 3,5-bisphosphate and phosphatidylinositol 4,5-bisphosphate.</text>
</comment>
<evidence type="ECO:0000256" key="5">
    <source>
        <dbReference type="ARBA" id="ARBA00023121"/>
    </source>
</evidence>
<comment type="subcellular location">
    <subcellularLocation>
        <location evidence="1">Cell membrane</location>
    </subcellularLocation>
    <subcellularLocation>
        <location evidence="2">Cell projection</location>
    </subcellularLocation>
</comment>
<dbReference type="Gene3D" id="2.30.29.30">
    <property type="entry name" value="Pleckstrin-homology domain (PH domain)/Phosphotyrosine-binding domain (PTB)"/>
    <property type="match status" value="1"/>
</dbReference>
<feature type="domain" description="SEC7" evidence="16">
    <location>
        <begin position="595"/>
        <end position="778"/>
    </location>
</feature>
<evidence type="ECO:0000256" key="6">
    <source>
        <dbReference type="ARBA" id="ARBA00023136"/>
    </source>
</evidence>
<dbReference type="CDD" id="cd13295">
    <property type="entry name" value="PH_EFA6"/>
    <property type="match status" value="1"/>
</dbReference>
<dbReference type="PROSITE" id="PS50190">
    <property type="entry name" value="SEC7"/>
    <property type="match status" value="1"/>
</dbReference>
<dbReference type="GO" id="GO:0005085">
    <property type="term" value="F:guanyl-nucleotide exchange factor activity"/>
    <property type="evidence" value="ECO:0007669"/>
    <property type="project" value="UniProtKB-KW"/>
</dbReference>
<dbReference type="AlphaFoldDB" id="A0A9P0PWX2"/>
<dbReference type="InterPro" id="IPR023394">
    <property type="entry name" value="Sec7_C_sf"/>
</dbReference>
<dbReference type="SUPFAM" id="SSF50729">
    <property type="entry name" value="PH domain-like"/>
    <property type="match status" value="1"/>
</dbReference>
<feature type="region of interest" description="Disordered" evidence="13">
    <location>
        <begin position="514"/>
        <end position="615"/>
    </location>
</feature>
<evidence type="ECO:0000256" key="1">
    <source>
        <dbReference type="ARBA" id="ARBA00004236"/>
    </source>
</evidence>
<keyword evidence="3" id="KW-1003">Cell membrane</keyword>
<feature type="domain" description="PDZ" evidence="15">
    <location>
        <begin position="6"/>
        <end position="87"/>
    </location>
</feature>
<feature type="compositionally biased region" description="Gly residues" evidence="13">
    <location>
        <begin position="287"/>
        <end position="297"/>
    </location>
</feature>
<evidence type="ECO:0000256" key="3">
    <source>
        <dbReference type="ARBA" id="ARBA00022475"/>
    </source>
</evidence>
<dbReference type="Gene3D" id="2.30.42.10">
    <property type="match status" value="1"/>
</dbReference>
<feature type="compositionally biased region" description="Polar residues" evidence="13">
    <location>
        <begin position="570"/>
        <end position="580"/>
    </location>
</feature>
<keyword evidence="12" id="KW-0175">Coiled coil</keyword>
<dbReference type="SUPFAM" id="SSF48425">
    <property type="entry name" value="Sec7 domain"/>
    <property type="match status" value="1"/>
</dbReference>
<dbReference type="CDD" id="cd00171">
    <property type="entry name" value="Sec7"/>
    <property type="match status" value="1"/>
</dbReference>
<dbReference type="CDD" id="cd00136">
    <property type="entry name" value="PDZ_canonical"/>
    <property type="match status" value="1"/>
</dbReference>
<keyword evidence="4" id="KW-0344">Guanine-nucleotide releasing factor</keyword>
<dbReference type="InterPro" id="IPR035999">
    <property type="entry name" value="Sec7_dom_sf"/>
</dbReference>
<dbReference type="InterPro" id="IPR011993">
    <property type="entry name" value="PH-like_dom_sf"/>
</dbReference>
<proteinExistence type="predicted"/>
<feature type="compositionally biased region" description="Low complexity" evidence="13">
    <location>
        <begin position="315"/>
        <end position="326"/>
    </location>
</feature>
<evidence type="ECO:0000256" key="8">
    <source>
        <dbReference type="ARBA" id="ARBA00059899"/>
    </source>
</evidence>
<dbReference type="SMART" id="SM00228">
    <property type="entry name" value="PDZ"/>
    <property type="match status" value="1"/>
</dbReference>
<dbReference type="Pfam" id="PF00595">
    <property type="entry name" value="PDZ"/>
    <property type="match status" value="1"/>
</dbReference>
<dbReference type="PANTHER" id="PTHR10663">
    <property type="entry name" value="GUANYL-NUCLEOTIDE EXCHANGE FACTOR"/>
    <property type="match status" value="1"/>
</dbReference>
<evidence type="ECO:0000256" key="7">
    <source>
        <dbReference type="ARBA" id="ARBA00023273"/>
    </source>
</evidence>
<dbReference type="InterPro" id="IPR001478">
    <property type="entry name" value="PDZ"/>
</dbReference>
<dbReference type="SUPFAM" id="SSF50156">
    <property type="entry name" value="PDZ domain-like"/>
    <property type="match status" value="1"/>
</dbReference>
<gene>
    <name evidence="17" type="ORF">ACAOBT_LOCUS26564</name>
</gene>